<proteinExistence type="predicted"/>
<feature type="repeat" description="ANK" evidence="3">
    <location>
        <begin position="330"/>
        <end position="355"/>
    </location>
</feature>
<protein>
    <submittedName>
        <fullName evidence="4">Uncharacterized protein</fullName>
    </submittedName>
</protein>
<dbReference type="Gene3D" id="1.25.40.20">
    <property type="entry name" value="Ankyrin repeat-containing domain"/>
    <property type="match status" value="4"/>
</dbReference>
<organism evidence="4 5">
    <name type="scientific">Cephalotrichum gorgonifer</name>
    <dbReference type="NCBI Taxonomy" id="2041049"/>
    <lineage>
        <taxon>Eukaryota</taxon>
        <taxon>Fungi</taxon>
        <taxon>Dikarya</taxon>
        <taxon>Ascomycota</taxon>
        <taxon>Pezizomycotina</taxon>
        <taxon>Sordariomycetes</taxon>
        <taxon>Hypocreomycetidae</taxon>
        <taxon>Microascales</taxon>
        <taxon>Microascaceae</taxon>
        <taxon>Cephalotrichum</taxon>
    </lineage>
</organism>
<evidence type="ECO:0000313" key="4">
    <source>
        <dbReference type="EMBL" id="SPN96673.1"/>
    </source>
</evidence>
<dbReference type="PROSITE" id="PS50088">
    <property type="entry name" value="ANK_REPEAT"/>
    <property type="match status" value="6"/>
</dbReference>
<keyword evidence="2 3" id="KW-0040">ANK repeat</keyword>
<feature type="repeat" description="ANK" evidence="3">
    <location>
        <begin position="502"/>
        <end position="534"/>
    </location>
</feature>
<name>A0AAE8MNH0_9PEZI</name>
<comment type="caution">
    <text evidence="4">The sequence shown here is derived from an EMBL/GenBank/DDBJ whole genome shotgun (WGS) entry which is preliminary data.</text>
</comment>
<keyword evidence="5" id="KW-1185">Reference proteome</keyword>
<dbReference type="PANTHER" id="PTHR24198">
    <property type="entry name" value="ANKYRIN REPEAT AND PROTEIN KINASE DOMAIN-CONTAINING PROTEIN"/>
    <property type="match status" value="1"/>
</dbReference>
<dbReference type="InterPro" id="IPR002110">
    <property type="entry name" value="Ankyrin_rpt"/>
</dbReference>
<evidence type="ECO:0000256" key="2">
    <source>
        <dbReference type="ARBA" id="ARBA00023043"/>
    </source>
</evidence>
<accession>A0AAE8MNH0</accession>
<sequence length="877" mass="95798">MELLMSKLKPDDMPIYDLLAASMSSGDTAALEKLVGKFATDKRNLVLFPTWVLHRAAILGNIDAVNALVDAGVLPDDVRFRGDETDPILSAAAAGGNSEIVRMMLDRHKFDVDAIVGGDVQFRALTYVCSVGFIPIVHMLLEARAKVNGLPSHSNSSPLIEASLYGRYDLIESLCQSGADPNLQDRGESKIPPKLPVLFAAVQGFHRSLRRLLDAGAEVEASGTTVTPLYLAINGGHLEVCRILVERGANLQQDGVGSNGVERAAYYGYTEIVDYFMSLGRGDEGAEPETINENSAYATKAFFRAVQTGLMSMVRCLLKWIIDVNGKDEDGYTAVYTAAWPNNADIVQLLLDTGACSDEPCYDWTPLQIAYDYEDVVRALLNVKDKPKIDEIGPHGPVLFLAARWNSPGVIRALLEHKPNPDAAFPSDRRNPGIGAVSAAILQGNTEVVELLLEAGANVDHQTENGNCPVHFAVLVEDAESSSKWLRILLRYHRNLELRDNQGNTALHYITAETSPLPIKMLVDAGASPNLTNKAGEAPLLRAVIIGNMAVARYLLTQKVRVDIPNLKGSTALHMACMNGSVEFVELLLEHHAEANAVGSSVFGTLLQAACARAAEDKKKDIISCLLQRGKARVNIEGGLLGTALNTAEHINFFAEHVDLFRRHDMLKRKALHFAVGSGRLEVVEKVFELGGYPLTTPTLTAGRPSCADLWVRGKGWNGSTWDEEAWSPLKVARYHGAPQSVLDLLTSRACGIEGCETSVANDENIREYHGQDKNAGSEPPMAGRTRRLSAVSMRSHYTRSARRRDKLFCSACLFELYGVYLKCSSCEEFPLCFKCSGSRRLIHRGHVFSTFLDEFEESAHITEASDSSDTDDSDSD</sequence>
<dbReference type="EMBL" id="ONZQ02000001">
    <property type="protein sequence ID" value="SPN96673.1"/>
    <property type="molecule type" value="Genomic_DNA"/>
</dbReference>
<dbReference type="SUPFAM" id="SSF57850">
    <property type="entry name" value="RING/U-box"/>
    <property type="match status" value="1"/>
</dbReference>
<dbReference type="InterPro" id="IPR036770">
    <property type="entry name" value="Ankyrin_rpt-contain_sf"/>
</dbReference>
<gene>
    <name evidence="4" type="ORF">DNG_00194</name>
</gene>
<evidence type="ECO:0000313" key="5">
    <source>
        <dbReference type="Proteomes" id="UP001187682"/>
    </source>
</evidence>
<dbReference type="PANTHER" id="PTHR24198:SF165">
    <property type="entry name" value="ANKYRIN REPEAT-CONTAINING PROTEIN-RELATED"/>
    <property type="match status" value="1"/>
</dbReference>
<dbReference type="SUPFAM" id="SSF48403">
    <property type="entry name" value="Ankyrin repeat"/>
    <property type="match status" value="2"/>
</dbReference>
<keyword evidence="1" id="KW-0677">Repeat</keyword>
<reference evidence="4" key="1">
    <citation type="submission" date="2018-03" db="EMBL/GenBank/DDBJ databases">
        <authorList>
            <person name="Guldener U."/>
        </authorList>
    </citation>
    <scope>NUCLEOTIDE SEQUENCE</scope>
</reference>
<dbReference type="Proteomes" id="UP001187682">
    <property type="component" value="Unassembled WGS sequence"/>
</dbReference>
<dbReference type="CDD" id="cd02249">
    <property type="entry name" value="ZZ"/>
    <property type="match status" value="1"/>
</dbReference>
<feature type="repeat" description="ANK" evidence="3">
    <location>
        <begin position="154"/>
        <end position="186"/>
    </location>
</feature>
<dbReference type="SMART" id="SM00248">
    <property type="entry name" value="ANK"/>
    <property type="match status" value="15"/>
</dbReference>
<feature type="repeat" description="ANK" evidence="3">
    <location>
        <begin position="432"/>
        <end position="464"/>
    </location>
</feature>
<dbReference type="Pfam" id="PF12796">
    <property type="entry name" value="Ank_2"/>
    <property type="match status" value="4"/>
</dbReference>
<feature type="repeat" description="ANK" evidence="3">
    <location>
        <begin position="568"/>
        <end position="600"/>
    </location>
</feature>
<evidence type="ECO:0000256" key="3">
    <source>
        <dbReference type="PROSITE-ProRule" id="PRU00023"/>
    </source>
</evidence>
<dbReference type="AlphaFoldDB" id="A0AAE8MNH0"/>
<dbReference type="Pfam" id="PF13637">
    <property type="entry name" value="Ank_4"/>
    <property type="match status" value="1"/>
</dbReference>
<dbReference type="PROSITE" id="PS50297">
    <property type="entry name" value="ANK_REP_REGION"/>
    <property type="match status" value="5"/>
</dbReference>
<evidence type="ECO:0000256" key="1">
    <source>
        <dbReference type="ARBA" id="ARBA00022737"/>
    </source>
</evidence>
<feature type="repeat" description="ANK" evidence="3">
    <location>
        <begin position="224"/>
        <end position="256"/>
    </location>
</feature>